<sequence length="91" mass="10175">MWIGEGEFDSYGYQKVAFIKGEAKFLAPDQCYRIFDWGPAHSAEQYHFVPVDADGNETGPSVLNTDGRSVYMIWEAGLASPAYNISNEFIS</sequence>
<dbReference type="Proteomes" id="UP000186002">
    <property type="component" value="Unassembled WGS sequence"/>
</dbReference>
<dbReference type="STRING" id="735517.SAMN05444272_1901"/>
<evidence type="ECO:0000313" key="2">
    <source>
        <dbReference type="Proteomes" id="UP000186002"/>
    </source>
</evidence>
<proteinExistence type="predicted"/>
<keyword evidence="2" id="KW-1185">Reference proteome</keyword>
<dbReference type="OrthoDB" id="7868894at2"/>
<gene>
    <name evidence="1" type="ORF">SAMN05444272_1901</name>
</gene>
<dbReference type="EMBL" id="FRBW01000002">
    <property type="protein sequence ID" value="SHM14675.1"/>
    <property type="molecule type" value="Genomic_DNA"/>
</dbReference>
<evidence type="ECO:0000313" key="1">
    <source>
        <dbReference type="EMBL" id="SHM14675.1"/>
    </source>
</evidence>
<accession>A0A1M7GEX2</accession>
<organism evidence="1 2">
    <name type="scientific">Roseibium suaedae</name>
    <dbReference type="NCBI Taxonomy" id="735517"/>
    <lineage>
        <taxon>Bacteria</taxon>
        <taxon>Pseudomonadati</taxon>
        <taxon>Pseudomonadota</taxon>
        <taxon>Alphaproteobacteria</taxon>
        <taxon>Hyphomicrobiales</taxon>
        <taxon>Stappiaceae</taxon>
        <taxon>Roseibium</taxon>
    </lineage>
</organism>
<reference evidence="1 2" key="1">
    <citation type="submission" date="2016-11" db="EMBL/GenBank/DDBJ databases">
        <authorList>
            <person name="Jaros S."/>
            <person name="Januszkiewicz K."/>
            <person name="Wedrychowicz H."/>
        </authorList>
    </citation>
    <scope>NUCLEOTIDE SEQUENCE [LARGE SCALE GENOMIC DNA]</scope>
    <source>
        <strain evidence="1 2">DSM 22153</strain>
    </source>
</reference>
<dbReference type="RefSeq" id="WP_073012263.1">
    <property type="nucleotide sequence ID" value="NZ_FRBW01000002.1"/>
</dbReference>
<protein>
    <submittedName>
        <fullName evidence="1">Uncharacterized protein</fullName>
    </submittedName>
</protein>
<name>A0A1M7GEX2_9HYPH</name>
<dbReference type="AlphaFoldDB" id="A0A1M7GEX2"/>